<evidence type="ECO:0000313" key="1">
    <source>
        <dbReference type="EMBL" id="WGH28262.1"/>
    </source>
</evidence>
<dbReference type="EMBL" id="OQ622093">
    <property type="protein sequence ID" value="WGH28262.1"/>
    <property type="molecule type" value="Genomic_DNA"/>
</dbReference>
<protein>
    <submittedName>
        <fullName evidence="1">Uncharacterized protein</fullName>
    </submittedName>
</protein>
<name>A0AAF0GPU8_9CAUD</name>
<reference evidence="1" key="1">
    <citation type="submission" date="2023-03" db="EMBL/GenBank/DDBJ databases">
        <authorList>
            <person name="Chen D."/>
        </authorList>
    </citation>
    <scope>NUCLEOTIDE SEQUENCE</scope>
</reference>
<dbReference type="Proteomes" id="UP001240123">
    <property type="component" value="Segment"/>
</dbReference>
<organism evidence="1 2">
    <name type="scientific">Pseudomonas phage 10P302A</name>
    <dbReference type="NCBI Taxonomy" id="3038233"/>
    <lineage>
        <taxon>Viruses</taxon>
        <taxon>Duplodnaviria</taxon>
        <taxon>Heunggongvirae</taxon>
        <taxon>Uroviricota</taxon>
        <taxon>Caudoviricetes</taxon>
        <taxon>Autographivirales</taxon>
        <taxon>Autotranscriptaviridae</taxon>
        <taxon>Studiervirinae</taxon>
        <taxon>Cankvirus</taxon>
        <taxon>Cankvirus cv10P302A</taxon>
    </lineage>
</organism>
<gene>
    <name evidence="1" type="ORF">10P302A_gene0002</name>
</gene>
<accession>A0AAF0GPU8</accession>
<proteinExistence type="predicted"/>
<evidence type="ECO:0000313" key="2">
    <source>
        <dbReference type="Proteomes" id="UP001240123"/>
    </source>
</evidence>
<keyword evidence="2" id="KW-1185">Reference proteome</keyword>
<sequence length="96" mass="11170">MRLHEIKTADLTCLWACATAEEIETHHTLGHFSVDIEHRDLAYAVGRNDPTDWRGRYWCREESTGIIYRGDLKAIKEWVVCCSAAHHEPHGFRHIK</sequence>